<evidence type="ECO:0000256" key="1">
    <source>
        <dbReference type="SAM" id="Phobius"/>
    </source>
</evidence>
<comment type="caution">
    <text evidence="3">The sequence shown here is derived from an EMBL/GenBank/DDBJ whole genome shotgun (WGS) entry which is preliminary data.</text>
</comment>
<name>A0A2W5T3Q7_9BACT</name>
<organism evidence="3 4">
    <name type="scientific">Archangium gephyra</name>
    <dbReference type="NCBI Taxonomy" id="48"/>
    <lineage>
        <taxon>Bacteria</taxon>
        <taxon>Pseudomonadati</taxon>
        <taxon>Myxococcota</taxon>
        <taxon>Myxococcia</taxon>
        <taxon>Myxococcales</taxon>
        <taxon>Cystobacterineae</taxon>
        <taxon>Archangiaceae</taxon>
        <taxon>Archangium</taxon>
    </lineage>
</organism>
<feature type="domain" description="DUF3592" evidence="2">
    <location>
        <begin position="41"/>
        <end position="99"/>
    </location>
</feature>
<dbReference type="EMBL" id="QFQP01000040">
    <property type="protein sequence ID" value="PZR06055.1"/>
    <property type="molecule type" value="Genomic_DNA"/>
</dbReference>
<evidence type="ECO:0000259" key="2">
    <source>
        <dbReference type="Pfam" id="PF12158"/>
    </source>
</evidence>
<reference evidence="3 4" key="1">
    <citation type="submission" date="2017-08" db="EMBL/GenBank/DDBJ databases">
        <title>Infants hospitalized years apart are colonized by the same room-sourced microbial strains.</title>
        <authorList>
            <person name="Brooks B."/>
            <person name="Olm M.R."/>
            <person name="Firek B.A."/>
            <person name="Baker R."/>
            <person name="Thomas B.C."/>
            <person name="Morowitz M.J."/>
            <person name="Banfield J.F."/>
        </authorList>
    </citation>
    <scope>NUCLEOTIDE SEQUENCE [LARGE SCALE GENOMIC DNA]</scope>
    <source>
        <strain evidence="3">S2_003_000_R2_14</strain>
    </source>
</reference>
<sequence>MADPDKLLRNGVPMVAGVVLLSVAGWLHHRDTVERAHWVEVRGTIVEVTRERDGENWAPVVEFEANGERLRSTGMYSSSKPATGGPLFVRYDPAAPASSAQVLGALDGLVLPSVVLLGFIALVGGLVGAVRSRREPD</sequence>
<dbReference type="Pfam" id="PF12158">
    <property type="entry name" value="DUF3592"/>
    <property type="match status" value="1"/>
</dbReference>
<dbReference type="Proteomes" id="UP000249061">
    <property type="component" value="Unassembled WGS sequence"/>
</dbReference>
<keyword evidence="1" id="KW-0812">Transmembrane</keyword>
<dbReference type="AlphaFoldDB" id="A0A2W5T3Q7"/>
<protein>
    <recommendedName>
        <fullName evidence="2">DUF3592 domain-containing protein</fullName>
    </recommendedName>
</protein>
<evidence type="ECO:0000313" key="3">
    <source>
        <dbReference type="EMBL" id="PZR06055.1"/>
    </source>
</evidence>
<feature type="transmembrane region" description="Helical" evidence="1">
    <location>
        <begin position="7"/>
        <end position="27"/>
    </location>
</feature>
<keyword evidence="1" id="KW-0472">Membrane</keyword>
<keyword evidence="1" id="KW-1133">Transmembrane helix</keyword>
<gene>
    <name evidence="3" type="ORF">DI536_31015</name>
</gene>
<evidence type="ECO:0000313" key="4">
    <source>
        <dbReference type="Proteomes" id="UP000249061"/>
    </source>
</evidence>
<dbReference type="InterPro" id="IPR021994">
    <property type="entry name" value="DUF3592"/>
</dbReference>
<accession>A0A2W5T3Q7</accession>
<proteinExistence type="predicted"/>
<feature type="transmembrane region" description="Helical" evidence="1">
    <location>
        <begin position="109"/>
        <end position="130"/>
    </location>
</feature>